<accession>A0A832T9E2</accession>
<protein>
    <submittedName>
        <fullName evidence="2">4Fe-4S binding protein</fullName>
    </submittedName>
</protein>
<sequence length="70" mass="7479">MTDGLLKPVKEVSPLTIRIVREGAKTRELVVNLDRCAACGLCERACSVNAITVETPSAVVRKGADPLDID</sequence>
<comment type="caution">
    <text evidence="2">The sequence shown here is derived from an EMBL/GenBank/DDBJ whole genome shotgun (WGS) entry which is preliminary data.</text>
</comment>
<evidence type="ECO:0000313" key="2">
    <source>
        <dbReference type="EMBL" id="HII70525.1"/>
    </source>
</evidence>
<dbReference type="InterPro" id="IPR017896">
    <property type="entry name" value="4Fe4S_Fe-S-bd"/>
</dbReference>
<proteinExistence type="predicted"/>
<gene>
    <name evidence="2" type="ORF">HA336_04750</name>
</gene>
<evidence type="ECO:0000313" key="3">
    <source>
        <dbReference type="Proteomes" id="UP000619545"/>
    </source>
</evidence>
<dbReference type="Gene3D" id="3.30.70.20">
    <property type="match status" value="1"/>
</dbReference>
<dbReference type="Pfam" id="PF00037">
    <property type="entry name" value="Fer4"/>
    <property type="match status" value="1"/>
</dbReference>
<organism evidence="2 3">
    <name type="scientific">Methanopyrus kandleri</name>
    <dbReference type="NCBI Taxonomy" id="2320"/>
    <lineage>
        <taxon>Archaea</taxon>
        <taxon>Methanobacteriati</taxon>
        <taxon>Methanobacteriota</taxon>
        <taxon>Methanomada group</taxon>
        <taxon>Methanopyri</taxon>
        <taxon>Methanopyrales</taxon>
        <taxon>Methanopyraceae</taxon>
        <taxon>Methanopyrus</taxon>
    </lineage>
</organism>
<dbReference type="EMBL" id="DUJS01000004">
    <property type="protein sequence ID" value="HII70525.1"/>
    <property type="molecule type" value="Genomic_DNA"/>
</dbReference>
<dbReference type="PROSITE" id="PS51379">
    <property type="entry name" value="4FE4S_FER_2"/>
    <property type="match status" value="1"/>
</dbReference>
<feature type="domain" description="4Fe-4S ferredoxin-type" evidence="1">
    <location>
        <begin position="27"/>
        <end position="56"/>
    </location>
</feature>
<name>A0A832T9E2_9EURY</name>
<dbReference type="GeneID" id="41583380"/>
<dbReference type="SUPFAM" id="SSF54862">
    <property type="entry name" value="4Fe-4S ferredoxins"/>
    <property type="match status" value="1"/>
</dbReference>
<reference evidence="2" key="1">
    <citation type="journal article" date="2020" name="bioRxiv">
        <title>A rank-normalized archaeal taxonomy based on genome phylogeny resolves widespread incomplete and uneven classifications.</title>
        <authorList>
            <person name="Rinke C."/>
            <person name="Chuvochina M."/>
            <person name="Mussig A.J."/>
            <person name="Chaumeil P.-A."/>
            <person name="Waite D.W."/>
            <person name="Whitman W.B."/>
            <person name="Parks D.H."/>
            <person name="Hugenholtz P."/>
        </authorList>
    </citation>
    <scope>NUCLEOTIDE SEQUENCE</scope>
    <source>
        <strain evidence="2">UBA8853</strain>
    </source>
</reference>
<dbReference type="RefSeq" id="WP_148679467.1">
    <property type="nucleotide sequence ID" value="NZ_DUJS01000004.1"/>
</dbReference>
<evidence type="ECO:0000259" key="1">
    <source>
        <dbReference type="PROSITE" id="PS51379"/>
    </source>
</evidence>
<dbReference type="Proteomes" id="UP000619545">
    <property type="component" value="Unassembled WGS sequence"/>
</dbReference>
<dbReference type="AlphaFoldDB" id="A0A832T9E2"/>